<dbReference type="Proteomes" id="UP000308652">
    <property type="component" value="Unassembled WGS sequence"/>
</dbReference>
<accession>A0A5C3LJS0</accession>
<name>A0A5C3LJS0_9AGAR</name>
<reference evidence="1 2" key="1">
    <citation type="journal article" date="2019" name="Nat. Ecol. Evol.">
        <title>Megaphylogeny resolves global patterns of mushroom evolution.</title>
        <authorList>
            <person name="Varga T."/>
            <person name="Krizsan K."/>
            <person name="Foldi C."/>
            <person name="Dima B."/>
            <person name="Sanchez-Garcia M."/>
            <person name="Sanchez-Ramirez S."/>
            <person name="Szollosi G.J."/>
            <person name="Szarkandi J.G."/>
            <person name="Papp V."/>
            <person name="Albert L."/>
            <person name="Andreopoulos W."/>
            <person name="Angelini C."/>
            <person name="Antonin V."/>
            <person name="Barry K.W."/>
            <person name="Bougher N.L."/>
            <person name="Buchanan P."/>
            <person name="Buyck B."/>
            <person name="Bense V."/>
            <person name="Catcheside P."/>
            <person name="Chovatia M."/>
            <person name="Cooper J."/>
            <person name="Damon W."/>
            <person name="Desjardin D."/>
            <person name="Finy P."/>
            <person name="Geml J."/>
            <person name="Haridas S."/>
            <person name="Hughes K."/>
            <person name="Justo A."/>
            <person name="Karasinski D."/>
            <person name="Kautmanova I."/>
            <person name="Kiss B."/>
            <person name="Kocsube S."/>
            <person name="Kotiranta H."/>
            <person name="LaButti K.M."/>
            <person name="Lechner B.E."/>
            <person name="Liimatainen K."/>
            <person name="Lipzen A."/>
            <person name="Lukacs Z."/>
            <person name="Mihaltcheva S."/>
            <person name="Morgado L.N."/>
            <person name="Niskanen T."/>
            <person name="Noordeloos M.E."/>
            <person name="Ohm R.A."/>
            <person name="Ortiz-Santana B."/>
            <person name="Ovrebo C."/>
            <person name="Racz N."/>
            <person name="Riley R."/>
            <person name="Savchenko A."/>
            <person name="Shiryaev A."/>
            <person name="Soop K."/>
            <person name="Spirin V."/>
            <person name="Szebenyi C."/>
            <person name="Tomsovsky M."/>
            <person name="Tulloss R.E."/>
            <person name="Uehling J."/>
            <person name="Grigoriev I.V."/>
            <person name="Vagvolgyi C."/>
            <person name="Papp T."/>
            <person name="Martin F.M."/>
            <person name="Miettinen O."/>
            <person name="Hibbett D.S."/>
            <person name="Nagy L.G."/>
        </authorList>
    </citation>
    <scope>NUCLEOTIDE SEQUENCE [LARGE SCALE GENOMIC DNA]</scope>
    <source>
        <strain evidence="1 2">CBS 166.37</strain>
    </source>
</reference>
<organism evidence="1 2">
    <name type="scientific">Crucibulum laeve</name>
    <dbReference type="NCBI Taxonomy" id="68775"/>
    <lineage>
        <taxon>Eukaryota</taxon>
        <taxon>Fungi</taxon>
        <taxon>Dikarya</taxon>
        <taxon>Basidiomycota</taxon>
        <taxon>Agaricomycotina</taxon>
        <taxon>Agaricomycetes</taxon>
        <taxon>Agaricomycetidae</taxon>
        <taxon>Agaricales</taxon>
        <taxon>Agaricineae</taxon>
        <taxon>Nidulariaceae</taxon>
        <taxon>Crucibulum</taxon>
    </lineage>
</organism>
<sequence length="207" mass="23475">MVATFDIDHKRYNAIRLLLSADAYVRQRLEDILSKLRDAKFNKWEKDFGVCLVHRHFELKENEVVLERGLVSQPAPNSSTRYAERWVKLDDKYMAYEFTDMPTSSPPKELWDAFIQIVSDAGMSDALGLFYLPSQIREGKFGLETSSEDDRTNTIEYRDSLLDDSSVVRAAWRIGSPSNKTDAGVCTGCTLNTHHVSLSSKVSTAQT</sequence>
<dbReference type="AlphaFoldDB" id="A0A5C3LJS0"/>
<evidence type="ECO:0000313" key="2">
    <source>
        <dbReference type="Proteomes" id="UP000308652"/>
    </source>
</evidence>
<dbReference type="EMBL" id="ML213648">
    <property type="protein sequence ID" value="TFK33429.1"/>
    <property type="molecule type" value="Genomic_DNA"/>
</dbReference>
<keyword evidence="2" id="KW-1185">Reference proteome</keyword>
<dbReference type="OrthoDB" id="2322999at2759"/>
<protein>
    <submittedName>
        <fullName evidence="1">Uncharacterized protein</fullName>
    </submittedName>
</protein>
<proteinExistence type="predicted"/>
<evidence type="ECO:0000313" key="1">
    <source>
        <dbReference type="EMBL" id="TFK33429.1"/>
    </source>
</evidence>
<dbReference type="STRING" id="68775.A0A5C3LJS0"/>
<gene>
    <name evidence="1" type="ORF">BDQ12DRAFT_715824</name>
</gene>